<feature type="transmembrane region" description="Helical" evidence="2">
    <location>
        <begin position="121"/>
        <end position="138"/>
    </location>
</feature>
<dbReference type="AlphaFoldDB" id="A0A2T0WWH4"/>
<proteinExistence type="predicted"/>
<feature type="transmembrane region" description="Helical" evidence="2">
    <location>
        <begin position="32"/>
        <end position="50"/>
    </location>
</feature>
<evidence type="ECO:0000313" key="4">
    <source>
        <dbReference type="EMBL" id="PRY91035.1"/>
    </source>
</evidence>
<evidence type="ECO:0000256" key="2">
    <source>
        <dbReference type="SAM" id="Phobius"/>
    </source>
</evidence>
<feature type="compositionally biased region" description="Basic and acidic residues" evidence="1">
    <location>
        <begin position="1"/>
        <end position="15"/>
    </location>
</feature>
<keyword evidence="2" id="KW-0812">Transmembrane</keyword>
<dbReference type="InterPro" id="IPR009936">
    <property type="entry name" value="DUF1468"/>
</dbReference>
<dbReference type="OrthoDB" id="8907787at2"/>
<evidence type="ECO:0000259" key="3">
    <source>
        <dbReference type="Pfam" id="PF07331"/>
    </source>
</evidence>
<dbReference type="Proteomes" id="UP000238392">
    <property type="component" value="Unassembled WGS sequence"/>
</dbReference>
<comment type="caution">
    <text evidence="4">The sequence shown here is derived from an EMBL/GenBank/DDBJ whole genome shotgun (WGS) entry which is preliminary data.</text>
</comment>
<dbReference type="RefSeq" id="WP_106263569.1">
    <property type="nucleotide sequence ID" value="NZ_PVTQ01000004.1"/>
</dbReference>
<feature type="domain" description="DUF1468" evidence="3">
    <location>
        <begin position="34"/>
        <end position="169"/>
    </location>
</feature>
<accession>A0A2T0WWH4</accession>
<reference evidence="4 5" key="1">
    <citation type="submission" date="2018-03" db="EMBL/GenBank/DDBJ databases">
        <title>Genomic Encyclopedia of Archaeal and Bacterial Type Strains, Phase II (KMG-II): from individual species to whole genera.</title>
        <authorList>
            <person name="Goeker M."/>
        </authorList>
    </citation>
    <scope>NUCLEOTIDE SEQUENCE [LARGE SCALE GENOMIC DNA]</scope>
    <source>
        <strain evidence="4 5">DSM 100212</strain>
    </source>
</reference>
<feature type="transmembrane region" description="Helical" evidence="2">
    <location>
        <begin position="145"/>
        <end position="168"/>
    </location>
</feature>
<dbReference type="EMBL" id="PVTQ01000004">
    <property type="protein sequence ID" value="PRY91035.1"/>
    <property type="molecule type" value="Genomic_DNA"/>
</dbReference>
<gene>
    <name evidence="4" type="ORF">CLV74_10447</name>
</gene>
<evidence type="ECO:0000313" key="5">
    <source>
        <dbReference type="Proteomes" id="UP000238392"/>
    </source>
</evidence>
<evidence type="ECO:0000256" key="1">
    <source>
        <dbReference type="SAM" id="MobiDB-lite"/>
    </source>
</evidence>
<sequence>MDADFRGDADHHDGTSDATPGGYADKRRPGEAVFALLMTIGSAVLLWNAYGISGFEALSSPGSVPMATSAVMLISALVILAKTLRMKTAENESLLKDIIPVVVMIMIVLLIAFGILLTPLGFIPTAALFLIISIKLLARRGWPMTLAVALGSLVVIWLVFRIIFTVLLPSGIVPEGEMIQYFRNIFASGAA</sequence>
<keyword evidence="2" id="KW-0472">Membrane</keyword>
<feature type="transmembrane region" description="Helical" evidence="2">
    <location>
        <begin position="62"/>
        <end position="81"/>
    </location>
</feature>
<organism evidence="4 5">
    <name type="scientific">Donghicola tyrosinivorans</name>
    <dbReference type="NCBI Taxonomy" id="1652492"/>
    <lineage>
        <taxon>Bacteria</taxon>
        <taxon>Pseudomonadati</taxon>
        <taxon>Pseudomonadota</taxon>
        <taxon>Alphaproteobacteria</taxon>
        <taxon>Rhodobacterales</taxon>
        <taxon>Roseobacteraceae</taxon>
        <taxon>Donghicola</taxon>
    </lineage>
</organism>
<feature type="transmembrane region" description="Helical" evidence="2">
    <location>
        <begin position="93"/>
        <end position="115"/>
    </location>
</feature>
<keyword evidence="2" id="KW-1133">Transmembrane helix</keyword>
<feature type="region of interest" description="Disordered" evidence="1">
    <location>
        <begin position="1"/>
        <end position="24"/>
    </location>
</feature>
<keyword evidence="5" id="KW-1185">Reference proteome</keyword>
<dbReference type="Pfam" id="PF07331">
    <property type="entry name" value="TctB"/>
    <property type="match status" value="1"/>
</dbReference>
<name>A0A2T0WWH4_9RHOB</name>
<protein>
    <submittedName>
        <fullName evidence="4">Tripartite tricarboxylate transporter TctB family protein</fullName>
    </submittedName>
</protein>